<protein>
    <submittedName>
        <fullName evidence="3">Uncharacterized protein</fullName>
    </submittedName>
</protein>
<dbReference type="AlphaFoldDB" id="A0AA85IY29"/>
<proteinExistence type="predicted"/>
<evidence type="ECO:0000256" key="1">
    <source>
        <dbReference type="SAM" id="Phobius"/>
    </source>
</evidence>
<keyword evidence="2" id="KW-1185">Reference proteome</keyword>
<evidence type="ECO:0000313" key="3">
    <source>
        <dbReference type="WBParaSite" id="TREG1_115960.1"/>
    </source>
</evidence>
<evidence type="ECO:0000313" key="2">
    <source>
        <dbReference type="Proteomes" id="UP000050795"/>
    </source>
</evidence>
<accession>A0AA85IY29</accession>
<reference evidence="3" key="2">
    <citation type="submission" date="2023-11" db="UniProtKB">
        <authorList>
            <consortium name="WormBaseParasite"/>
        </authorList>
    </citation>
    <scope>IDENTIFICATION</scope>
</reference>
<keyword evidence="1" id="KW-0472">Membrane</keyword>
<organism evidence="2 3">
    <name type="scientific">Trichobilharzia regenti</name>
    <name type="common">Nasal bird schistosome</name>
    <dbReference type="NCBI Taxonomy" id="157069"/>
    <lineage>
        <taxon>Eukaryota</taxon>
        <taxon>Metazoa</taxon>
        <taxon>Spiralia</taxon>
        <taxon>Lophotrochozoa</taxon>
        <taxon>Platyhelminthes</taxon>
        <taxon>Trematoda</taxon>
        <taxon>Digenea</taxon>
        <taxon>Strigeidida</taxon>
        <taxon>Schistosomatoidea</taxon>
        <taxon>Schistosomatidae</taxon>
        <taxon>Trichobilharzia</taxon>
    </lineage>
</organism>
<reference evidence="2" key="1">
    <citation type="submission" date="2022-06" db="EMBL/GenBank/DDBJ databases">
        <authorList>
            <person name="Berger JAMES D."/>
            <person name="Berger JAMES D."/>
        </authorList>
    </citation>
    <scope>NUCLEOTIDE SEQUENCE [LARGE SCALE GENOMIC DNA]</scope>
</reference>
<dbReference type="Proteomes" id="UP000050795">
    <property type="component" value="Unassembled WGS sequence"/>
</dbReference>
<keyword evidence="1" id="KW-1133">Transmembrane helix</keyword>
<name>A0AA85IY29_TRIRE</name>
<feature type="transmembrane region" description="Helical" evidence="1">
    <location>
        <begin position="7"/>
        <end position="27"/>
    </location>
</feature>
<keyword evidence="1" id="KW-0812">Transmembrane</keyword>
<dbReference type="WBParaSite" id="TREG1_115960.1">
    <property type="protein sequence ID" value="TREG1_115960.1"/>
    <property type="gene ID" value="TREG1_115960"/>
</dbReference>
<sequence length="73" mass="8000">MRRSRLLNILVIVYLPESESSFIWWFICLFYHGNTFCDTSKMINIAINVTSGMLGGALPGGGTSPTSSGPNKM</sequence>